<evidence type="ECO:0000313" key="10">
    <source>
        <dbReference type="EMBL" id="RGJ21466.1"/>
    </source>
</evidence>
<dbReference type="Proteomes" id="UP000554488">
    <property type="component" value="Unassembled WGS sequence"/>
</dbReference>
<evidence type="ECO:0000256" key="2">
    <source>
        <dbReference type="ARBA" id="ARBA00012274"/>
    </source>
</evidence>
<evidence type="ECO:0000256" key="4">
    <source>
        <dbReference type="ARBA" id="ARBA00022741"/>
    </source>
</evidence>
<evidence type="ECO:0000256" key="1">
    <source>
        <dbReference type="ARBA" id="ARBA00007405"/>
    </source>
</evidence>
<dbReference type="EMBL" id="QSOV01000016">
    <property type="protein sequence ID" value="RGJ21466.1"/>
    <property type="molecule type" value="Genomic_DNA"/>
</dbReference>
<evidence type="ECO:0000313" key="14">
    <source>
        <dbReference type="Proteomes" id="UP000095727"/>
    </source>
</evidence>
<evidence type="ECO:0000313" key="17">
    <source>
        <dbReference type="Proteomes" id="UP000285693"/>
    </source>
</evidence>
<evidence type="ECO:0000313" key="13">
    <source>
        <dbReference type="EMBL" id="RHG59974.1"/>
    </source>
</evidence>
<evidence type="ECO:0000313" key="9">
    <source>
        <dbReference type="EMBL" id="NUN87215.1"/>
    </source>
</evidence>
<dbReference type="EMBL" id="BSCI01000012">
    <property type="protein sequence ID" value="GLG87566.1"/>
    <property type="molecule type" value="Genomic_DNA"/>
</dbReference>
<evidence type="ECO:0000313" key="7">
    <source>
        <dbReference type="EMBL" id="CUM76003.1"/>
    </source>
</evidence>
<dbReference type="EMBL" id="QRIM01000011">
    <property type="protein sequence ID" value="RHG59974.1"/>
    <property type="molecule type" value="Genomic_DNA"/>
</dbReference>
<accession>A0A173RDJ5</accession>
<dbReference type="InterPro" id="IPR024434">
    <property type="entry name" value="TSCPD_dom"/>
</dbReference>
<reference evidence="15 16" key="2">
    <citation type="submission" date="2018-08" db="EMBL/GenBank/DDBJ databases">
        <title>A genome reference for cultivated species of the human gut microbiota.</title>
        <authorList>
            <person name="Zou Y."/>
            <person name="Xue W."/>
            <person name="Luo G."/>
        </authorList>
    </citation>
    <scope>NUCLEOTIDE SEQUENCE [LARGE SCALE GENOMIC DNA]</scope>
    <source>
        <strain evidence="12 17">AF16-31</strain>
        <strain evidence="11 16">AF18-12LB</strain>
        <strain evidence="13 18">AM22-12LB</strain>
        <strain evidence="10 15">TM07-19</strain>
    </source>
</reference>
<sequence>MEFTPHGVCSKNIHLEVDEAGRIHNVEFTGGCNGNLQGIGRLVEGMDIHEAISRIEGIKCGYKATSCPDQLSLALKEYLSNNQ</sequence>
<dbReference type="Proteomes" id="UP000285693">
    <property type="component" value="Unassembled WGS sequence"/>
</dbReference>
<evidence type="ECO:0000256" key="3">
    <source>
        <dbReference type="ARBA" id="ARBA00022634"/>
    </source>
</evidence>
<dbReference type="Proteomes" id="UP001145109">
    <property type="component" value="Unassembled WGS sequence"/>
</dbReference>
<evidence type="ECO:0000313" key="15">
    <source>
        <dbReference type="Proteomes" id="UP000260655"/>
    </source>
</evidence>
<dbReference type="NCBIfam" id="TIGR03905">
    <property type="entry name" value="TIGR03905_4_Cys"/>
    <property type="match status" value="1"/>
</dbReference>
<comment type="catalytic activity">
    <reaction evidence="5">
        <text>a 2'-deoxyribonucleoside 5'-diphosphate + [thioredoxin]-disulfide + H2O = a ribonucleoside 5'-diphosphate + [thioredoxin]-dithiol</text>
        <dbReference type="Rhea" id="RHEA:23252"/>
        <dbReference type="Rhea" id="RHEA-COMP:10698"/>
        <dbReference type="Rhea" id="RHEA-COMP:10700"/>
        <dbReference type="ChEBI" id="CHEBI:15377"/>
        <dbReference type="ChEBI" id="CHEBI:29950"/>
        <dbReference type="ChEBI" id="CHEBI:50058"/>
        <dbReference type="ChEBI" id="CHEBI:57930"/>
        <dbReference type="ChEBI" id="CHEBI:73316"/>
        <dbReference type="EC" id="1.17.4.1"/>
    </reaction>
</comment>
<dbReference type="Proteomes" id="UP000260655">
    <property type="component" value="Unassembled WGS sequence"/>
</dbReference>
<keyword evidence="3" id="KW-0237">DNA synthesis</keyword>
<evidence type="ECO:0000313" key="18">
    <source>
        <dbReference type="Proteomes" id="UP000286595"/>
    </source>
</evidence>
<dbReference type="Proteomes" id="UP000286595">
    <property type="component" value="Unassembled WGS sequence"/>
</dbReference>
<name>A0A173RDJ5_9FIRM</name>
<comment type="similarity">
    <text evidence="1">Belongs to the ribonucleoside diphosphate reductase class-2 family.</text>
</comment>
<dbReference type="EC" id="1.17.4.1" evidence="2"/>
<proteinExistence type="inferred from homology"/>
<evidence type="ECO:0000313" key="8">
    <source>
        <dbReference type="EMBL" id="GLG87566.1"/>
    </source>
</evidence>
<evidence type="ECO:0000259" key="6">
    <source>
        <dbReference type="Pfam" id="PF12637"/>
    </source>
</evidence>
<feature type="domain" description="TSCPD" evidence="6">
    <location>
        <begin position="3"/>
        <end position="79"/>
    </location>
</feature>
<reference evidence="8" key="5">
    <citation type="submission" date="2022-09" db="EMBL/GenBank/DDBJ databases">
        <title>Draft genome sequence of Coprococcus comes strain 31264.</title>
        <authorList>
            <person name="Atsushi H."/>
            <person name="Moriya O."/>
            <person name="Mitsuo S."/>
        </authorList>
    </citation>
    <scope>NUCLEOTIDE SEQUENCE</scope>
    <source>
        <strain evidence="8">JCM 31264</strain>
    </source>
</reference>
<evidence type="ECO:0000313" key="19">
    <source>
        <dbReference type="Proteomes" id="UP000554488"/>
    </source>
</evidence>
<reference evidence="9 19" key="4">
    <citation type="submission" date="2020-07" db="EMBL/GenBank/DDBJ databases">
        <title>Bacterial metabolism rescues the inhibition of intestinal drug absorption by food and drug additives.</title>
        <authorList>
            <person name="Zou L."/>
            <person name="Spanogiannopoulos P."/>
            <person name="Chien H.-C."/>
            <person name="Pieper L.M."/>
            <person name="Cai W."/>
            <person name="Khuri N."/>
            <person name="Pottel J."/>
            <person name="Vora B."/>
            <person name="Ni Z."/>
            <person name="Tsakalozou E."/>
            <person name="Zhang W."/>
            <person name="Shoichet B.K."/>
            <person name="Giacomini K.M."/>
            <person name="Turnbaugh P.J."/>
        </authorList>
    </citation>
    <scope>NUCLEOTIDE SEQUENCE [LARGE SCALE GENOMIC DNA]</scope>
    <source>
        <strain evidence="9 19">F22</strain>
    </source>
</reference>
<evidence type="ECO:0000313" key="11">
    <source>
        <dbReference type="EMBL" id="RGT89217.1"/>
    </source>
</evidence>
<dbReference type="AlphaFoldDB" id="A0A173RDJ5"/>
<keyword evidence="4" id="KW-0547">Nucleotide-binding</keyword>
<protein>
    <recommendedName>
        <fullName evidence="2">ribonucleoside-diphosphate reductase</fullName>
        <ecNumber evidence="2">1.17.4.1</ecNumber>
    </recommendedName>
</protein>
<dbReference type="GeneID" id="92823306"/>
<dbReference type="Proteomes" id="UP000283360">
    <property type="component" value="Unassembled WGS sequence"/>
</dbReference>
<evidence type="ECO:0000313" key="16">
    <source>
        <dbReference type="Proteomes" id="UP000283360"/>
    </source>
</evidence>
<dbReference type="Proteomes" id="UP000095727">
    <property type="component" value="Unassembled WGS sequence"/>
</dbReference>
<gene>
    <name evidence="8" type="ORF">comes_21120</name>
    <name evidence="13" type="ORF">DW252_10705</name>
    <name evidence="12" type="ORF">DWW65_15880</name>
    <name evidence="11" type="ORF">DWX03_09805</name>
    <name evidence="10" type="ORF">DXD67_12675</name>
    <name evidence="7" type="ORF">ERS852574_00527</name>
    <name evidence="9" type="ORF">HUU93_11535</name>
</gene>
<dbReference type="EMBL" id="QRXY01000032">
    <property type="protein sequence ID" value="RGU41934.1"/>
    <property type="molecule type" value="Genomic_DNA"/>
</dbReference>
<reference evidence="7 14" key="1">
    <citation type="submission" date="2015-09" db="EMBL/GenBank/DDBJ databases">
        <authorList>
            <consortium name="Pathogen Informatics"/>
        </authorList>
    </citation>
    <scope>NUCLEOTIDE SEQUENCE [LARGE SCALE GENOMIC DNA]</scope>
    <source>
        <strain evidence="7 14">2789STDY5834962</strain>
    </source>
</reference>
<dbReference type="OrthoDB" id="9801525at2"/>
<reference evidence="9 19" key="3">
    <citation type="submission" date="2020-04" db="EMBL/GenBank/DDBJ databases">
        <authorList>
            <person name="Pieper L."/>
        </authorList>
    </citation>
    <scope>NUCLEOTIDE SEQUENCE [LARGE SCALE GENOMIC DNA]</scope>
    <source>
        <strain evidence="9 19">F22</strain>
    </source>
</reference>
<evidence type="ECO:0000313" key="12">
    <source>
        <dbReference type="EMBL" id="RGU41934.1"/>
    </source>
</evidence>
<dbReference type="RefSeq" id="WP_008374186.1">
    <property type="nucleotide sequence ID" value="NZ_BSCI01000012.1"/>
</dbReference>
<evidence type="ECO:0000256" key="5">
    <source>
        <dbReference type="ARBA" id="ARBA00047754"/>
    </source>
</evidence>
<dbReference type="InterPro" id="IPR023806">
    <property type="entry name" value="CHP03905"/>
</dbReference>
<dbReference type="GO" id="GO:0004748">
    <property type="term" value="F:ribonucleoside-diphosphate reductase activity, thioredoxin disulfide as acceptor"/>
    <property type="evidence" value="ECO:0007669"/>
    <property type="project" value="UniProtKB-EC"/>
</dbReference>
<dbReference type="GO" id="GO:0000166">
    <property type="term" value="F:nucleotide binding"/>
    <property type="evidence" value="ECO:0007669"/>
    <property type="project" value="UniProtKB-KW"/>
</dbReference>
<dbReference type="GO" id="GO:0071897">
    <property type="term" value="P:DNA biosynthetic process"/>
    <property type="evidence" value="ECO:0007669"/>
    <property type="project" value="UniProtKB-KW"/>
</dbReference>
<dbReference type="Pfam" id="PF12637">
    <property type="entry name" value="TSCPD"/>
    <property type="match status" value="1"/>
</dbReference>
<keyword evidence="16" id="KW-1185">Reference proteome</keyword>
<organism evidence="7 14">
    <name type="scientific">Coprococcus comes</name>
    <dbReference type="NCBI Taxonomy" id="410072"/>
    <lineage>
        <taxon>Bacteria</taxon>
        <taxon>Bacillati</taxon>
        <taxon>Bacillota</taxon>
        <taxon>Clostridia</taxon>
        <taxon>Lachnospirales</taxon>
        <taxon>Lachnospiraceae</taxon>
        <taxon>Coprococcus</taxon>
    </lineage>
</organism>
<dbReference type="EMBL" id="CYXR01000003">
    <property type="protein sequence ID" value="CUM76003.1"/>
    <property type="molecule type" value="Genomic_DNA"/>
</dbReference>
<reference evidence="8" key="6">
    <citation type="submission" date="2022-11" db="EMBL/GenBank/DDBJ databases">
        <title>Draft genome sequence of Coprococcus comes strain 31264.</title>
        <authorList>
            <person name="Hisatomi A."/>
            <person name="Ohkuma M."/>
            <person name="Sakamoto M."/>
        </authorList>
    </citation>
    <scope>NUCLEOTIDE SEQUENCE</scope>
    <source>
        <strain evidence="8">JCM 31264</strain>
    </source>
</reference>
<dbReference type="EMBL" id="JABWDC010000047">
    <property type="protein sequence ID" value="NUN87215.1"/>
    <property type="molecule type" value="Genomic_DNA"/>
</dbReference>
<dbReference type="EMBL" id="QRXJ01000012">
    <property type="protein sequence ID" value="RGT89217.1"/>
    <property type="molecule type" value="Genomic_DNA"/>
</dbReference>